<dbReference type="EMBL" id="BJLP01000009">
    <property type="protein sequence ID" value="GEA80333.1"/>
    <property type="molecule type" value="Genomic_DNA"/>
</dbReference>
<evidence type="ECO:0000313" key="2">
    <source>
        <dbReference type="EMBL" id="GEA80333.1"/>
    </source>
</evidence>
<accession>A0A4Y3K8M2</accession>
<proteinExistence type="predicted"/>
<keyword evidence="1" id="KW-0812">Transmembrane</keyword>
<protein>
    <submittedName>
        <fullName evidence="2">Uncharacterized protein</fullName>
    </submittedName>
</protein>
<evidence type="ECO:0000256" key="1">
    <source>
        <dbReference type="SAM" id="Phobius"/>
    </source>
</evidence>
<sequence length="83" mass="8610">MRSSTAEHGAEDRRARREFLAVDRGSLVRLVVTVLLGLAALVGPRLTPTSAQFTDSVEVPATVGTAVDFAPAPLDAPAPTATP</sequence>
<keyword evidence="1" id="KW-0472">Membrane</keyword>
<keyword evidence="1" id="KW-1133">Transmembrane helix</keyword>
<feature type="transmembrane region" description="Helical" evidence="1">
    <location>
        <begin position="21"/>
        <end position="42"/>
    </location>
</feature>
<dbReference type="Proteomes" id="UP000315842">
    <property type="component" value="Unassembled WGS sequence"/>
</dbReference>
<dbReference type="AlphaFoldDB" id="A0A4Y3K8M2"/>
<organism evidence="2 3">
    <name type="scientific">Cellulomonas uda</name>
    <dbReference type="NCBI Taxonomy" id="1714"/>
    <lineage>
        <taxon>Bacteria</taxon>
        <taxon>Bacillati</taxon>
        <taxon>Actinomycetota</taxon>
        <taxon>Actinomycetes</taxon>
        <taxon>Micrococcales</taxon>
        <taxon>Cellulomonadaceae</taxon>
        <taxon>Cellulomonas</taxon>
    </lineage>
</organism>
<dbReference type="RefSeq" id="WP_141318904.1">
    <property type="nucleotide sequence ID" value="NZ_BJLP01000009.1"/>
</dbReference>
<name>A0A4Y3K8M2_CELUD</name>
<gene>
    <name evidence="2" type="ORF">CUD01_07770</name>
</gene>
<reference evidence="2 3" key="1">
    <citation type="submission" date="2019-06" db="EMBL/GenBank/DDBJ databases">
        <title>Whole genome shotgun sequence of Cellulomonas uda NBRC 3747.</title>
        <authorList>
            <person name="Hosoyama A."/>
            <person name="Uohara A."/>
            <person name="Ohji S."/>
            <person name="Ichikawa N."/>
        </authorList>
    </citation>
    <scope>NUCLEOTIDE SEQUENCE [LARGE SCALE GENOMIC DNA]</scope>
    <source>
        <strain evidence="2 3">NBRC 3747</strain>
    </source>
</reference>
<comment type="caution">
    <text evidence="2">The sequence shown here is derived from an EMBL/GenBank/DDBJ whole genome shotgun (WGS) entry which is preliminary data.</text>
</comment>
<evidence type="ECO:0000313" key="3">
    <source>
        <dbReference type="Proteomes" id="UP000315842"/>
    </source>
</evidence>
<keyword evidence="3" id="KW-1185">Reference proteome</keyword>